<dbReference type="AlphaFoldDB" id="A0A423SMV9"/>
<dbReference type="InterPro" id="IPR018378">
    <property type="entry name" value="C-type_lectin_CS"/>
</dbReference>
<name>A0A423SMV9_PENVA</name>
<keyword evidence="5" id="KW-1185">Reference proteome</keyword>
<reference evidence="4 5" key="2">
    <citation type="submission" date="2019-01" db="EMBL/GenBank/DDBJ databases">
        <title>The decoding of complex shrimp genome reveals the adaptation for benthos swimmer, frequently molting mechanism and breeding impact on genome.</title>
        <authorList>
            <person name="Sun Y."/>
            <person name="Gao Y."/>
            <person name="Yu Y."/>
        </authorList>
    </citation>
    <scope>NUCLEOTIDE SEQUENCE [LARGE SCALE GENOMIC DNA]</scope>
    <source>
        <tissue evidence="4">Muscle</tissue>
    </source>
</reference>
<reference evidence="4 5" key="1">
    <citation type="submission" date="2018-04" db="EMBL/GenBank/DDBJ databases">
        <authorList>
            <person name="Zhang X."/>
            <person name="Yuan J."/>
            <person name="Li F."/>
            <person name="Xiang J."/>
        </authorList>
    </citation>
    <scope>NUCLEOTIDE SEQUENCE [LARGE SCALE GENOMIC DNA]</scope>
    <source>
        <tissue evidence="4">Muscle</tissue>
    </source>
</reference>
<feature type="region of interest" description="Disordered" evidence="2">
    <location>
        <begin position="220"/>
        <end position="243"/>
    </location>
</feature>
<dbReference type="OrthoDB" id="6363203at2759"/>
<dbReference type="GO" id="GO:0030246">
    <property type="term" value="F:carbohydrate binding"/>
    <property type="evidence" value="ECO:0007669"/>
    <property type="project" value="UniProtKB-KW"/>
</dbReference>
<evidence type="ECO:0000256" key="1">
    <source>
        <dbReference type="ARBA" id="ARBA00023157"/>
    </source>
</evidence>
<evidence type="ECO:0000313" key="4">
    <source>
        <dbReference type="EMBL" id="ROT65585.1"/>
    </source>
</evidence>
<dbReference type="PROSITE" id="PS00615">
    <property type="entry name" value="C_TYPE_LECTIN_1"/>
    <property type="match status" value="1"/>
</dbReference>
<dbReference type="SUPFAM" id="SSF56436">
    <property type="entry name" value="C-type lectin-like"/>
    <property type="match status" value="2"/>
</dbReference>
<dbReference type="InterPro" id="IPR016187">
    <property type="entry name" value="CTDL_fold"/>
</dbReference>
<dbReference type="PROSITE" id="PS50041">
    <property type="entry name" value="C_TYPE_LECTIN_2"/>
    <property type="match status" value="2"/>
</dbReference>
<keyword evidence="1" id="KW-1015">Disulfide bond</keyword>
<dbReference type="InterPro" id="IPR016186">
    <property type="entry name" value="C-type_lectin-like/link_sf"/>
</dbReference>
<evidence type="ECO:0000259" key="3">
    <source>
        <dbReference type="PROSITE" id="PS50041"/>
    </source>
</evidence>
<feature type="domain" description="C-type lectin" evidence="3">
    <location>
        <begin position="255"/>
        <end position="381"/>
    </location>
</feature>
<evidence type="ECO:0000256" key="2">
    <source>
        <dbReference type="SAM" id="MobiDB-lite"/>
    </source>
</evidence>
<keyword evidence="4" id="KW-0430">Lectin</keyword>
<gene>
    <name evidence="4" type="ORF">C7M84_016448</name>
</gene>
<dbReference type="Pfam" id="PF00059">
    <property type="entry name" value="Lectin_C"/>
    <property type="match status" value="2"/>
</dbReference>
<dbReference type="InterPro" id="IPR050111">
    <property type="entry name" value="C-type_lectin/snaclec_domain"/>
</dbReference>
<accession>A0A423SMV9</accession>
<dbReference type="Gene3D" id="3.10.100.10">
    <property type="entry name" value="Mannose-Binding Protein A, subunit A"/>
    <property type="match status" value="2"/>
</dbReference>
<dbReference type="Proteomes" id="UP000283509">
    <property type="component" value="Unassembled WGS sequence"/>
</dbReference>
<proteinExistence type="predicted"/>
<dbReference type="SMR" id="A0A423SMV9"/>
<dbReference type="CDD" id="cd00037">
    <property type="entry name" value="CLECT"/>
    <property type="match status" value="2"/>
</dbReference>
<feature type="domain" description="C-type lectin" evidence="3">
    <location>
        <begin position="92"/>
        <end position="218"/>
    </location>
</feature>
<comment type="caution">
    <text evidence="4">The sequence shown here is derived from an EMBL/GenBank/DDBJ whole genome shotgun (WGS) entry which is preliminary data.</text>
</comment>
<sequence>MTLKSRAPRYSVKPGTADNTLQYKVTPGAASTPQFLQYLRYVIFLNKCKMFPYLASAFVLCSFIVASNGEPFWSFVNLTSGDQYCPQGYSLVGSQCLMFVTFAEESHSDARQVCHAASGELLAITSPTQFKEVVDHLYAYGYTGRQFWLDGSDAQAEGNWVTSSGQAVPRGTPFWAAFQDFQQPDNEHGGEHCLEMESSEFFYLNDAVCEDKSNFICQYKPQRQDERDPAPPTQAPEEAAREVHSGQCPTFYAEVGGLCLMFVTWAEQTWHEARQTCGDSSDLLAVTDAEVLRAVYLYLHEENIAAHSFWLGGSDSTEGHWVYTTGESVPMGTPFWGLYRGDSSVQEPQGGTGENCLMLHAPGSHYFRDVACSSKLNPLCVYRG</sequence>
<dbReference type="InterPro" id="IPR001304">
    <property type="entry name" value="C-type_lectin-like"/>
</dbReference>
<protein>
    <submittedName>
        <fullName evidence="4">C-type lectin 5</fullName>
    </submittedName>
</protein>
<dbReference type="EMBL" id="QCYY01003068">
    <property type="protein sequence ID" value="ROT65585.1"/>
    <property type="molecule type" value="Genomic_DNA"/>
</dbReference>
<evidence type="ECO:0000313" key="5">
    <source>
        <dbReference type="Proteomes" id="UP000283509"/>
    </source>
</evidence>
<dbReference type="PANTHER" id="PTHR22803">
    <property type="entry name" value="MANNOSE, PHOSPHOLIPASE, LECTIN RECEPTOR RELATED"/>
    <property type="match status" value="1"/>
</dbReference>
<dbReference type="SMART" id="SM00034">
    <property type="entry name" value="CLECT"/>
    <property type="match status" value="2"/>
</dbReference>
<organism evidence="4 5">
    <name type="scientific">Penaeus vannamei</name>
    <name type="common">Whiteleg shrimp</name>
    <name type="synonym">Litopenaeus vannamei</name>
    <dbReference type="NCBI Taxonomy" id="6689"/>
    <lineage>
        <taxon>Eukaryota</taxon>
        <taxon>Metazoa</taxon>
        <taxon>Ecdysozoa</taxon>
        <taxon>Arthropoda</taxon>
        <taxon>Crustacea</taxon>
        <taxon>Multicrustacea</taxon>
        <taxon>Malacostraca</taxon>
        <taxon>Eumalacostraca</taxon>
        <taxon>Eucarida</taxon>
        <taxon>Decapoda</taxon>
        <taxon>Dendrobranchiata</taxon>
        <taxon>Penaeoidea</taxon>
        <taxon>Penaeidae</taxon>
        <taxon>Penaeus</taxon>
    </lineage>
</organism>